<dbReference type="RefSeq" id="WP_042127218.1">
    <property type="nucleotide sequence ID" value="NZ_FZOL01000027.1"/>
</dbReference>
<dbReference type="GO" id="GO:0051539">
    <property type="term" value="F:4 iron, 4 sulfur cluster binding"/>
    <property type="evidence" value="ECO:0007669"/>
    <property type="project" value="UniProtKB-KW"/>
</dbReference>
<evidence type="ECO:0000256" key="3">
    <source>
        <dbReference type="ARBA" id="ARBA00022691"/>
    </source>
</evidence>
<keyword evidence="5" id="KW-0408">Iron</keyword>
<evidence type="ECO:0000256" key="6">
    <source>
        <dbReference type="ARBA" id="ARBA00023014"/>
    </source>
</evidence>
<keyword evidence="2" id="KW-0004">4Fe-4S</keyword>
<dbReference type="OrthoDB" id="9782387at2"/>
<dbReference type="InterPro" id="IPR007197">
    <property type="entry name" value="rSAM"/>
</dbReference>
<dbReference type="AlphaFoldDB" id="A0A239KK41"/>
<dbReference type="Pfam" id="PF13353">
    <property type="entry name" value="Fer4_12"/>
    <property type="match status" value="1"/>
</dbReference>
<keyword evidence="6" id="KW-0411">Iron-sulfur</keyword>
<dbReference type="InterPro" id="IPR013785">
    <property type="entry name" value="Aldolase_TIM"/>
</dbReference>
<evidence type="ECO:0000313" key="8">
    <source>
        <dbReference type="Proteomes" id="UP000198407"/>
    </source>
</evidence>
<dbReference type="GO" id="GO:0004748">
    <property type="term" value="F:ribonucleoside-diphosphate reductase activity, thioredoxin disulfide as acceptor"/>
    <property type="evidence" value="ECO:0007669"/>
    <property type="project" value="TreeGrafter"/>
</dbReference>
<dbReference type="PANTHER" id="PTHR30352:SF2">
    <property type="entry name" value="ANAEROBIC RIBONUCLEOSIDE-TRIPHOSPHATE REDUCTASE-ACTIVATING PROTEIN"/>
    <property type="match status" value="1"/>
</dbReference>
<dbReference type="CDD" id="cd01335">
    <property type="entry name" value="Radical_SAM"/>
    <property type="match status" value="1"/>
</dbReference>
<comment type="cofactor">
    <cofactor evidence="1">
        <name>[4Fe-4S] cluster</name>
        <dbReference type="ChEBI" id="CHEBI:49883"/>
    </cofactor>
</comment>
<evidence type="ECO:0000256" key="4">
    <source>
        <dbReference type="ARBA" id="ARBA00022723"/>
    </source>
</evidence>
<evidence type="ECO:0000313" key="7">
    <source>
        <dbReference type="EMBL" id="SNT18062.1"/>
    </source>
</evidence>
<evidence type="ECO:0000256" key="2">
    <source>
        <dbReference type="ARBA" id="ARBA00022485"/>
    </source>
</evidence>
<proteinExistence type="predicted"/>
<accession>A0A239KK41</accession>
<keyword evidence="8" id="KW-1185">Reference proteome</keyword>
<dbReference type="PANTHER" id="PTHR30352">
    <property type="entry name" value="PYRUVATE FORMATE-LYASE-ACTIVATING ENZYME"/>
    <property type="match status" value="1"/>
</dbReference>
<keyword evidence="4" id="KW-0479">Metal-binding</keyword>
<dbReference type="InterPro" id="IPR034457">
    <property type="entry name" value="Organic_radical-activating"/>
</dbReference>
<keyword evidence="3" id="KW-0949">S-adenosyl-L-methionine</keyword>
<dbReference type="SUPFAM" id="SSF102114">
    <property type="entry name" value="Radical SAM enzymes"/>
    <property type="match status" value="1"/>
</dbReference>
<gene>
    <name evidence="7" type="ORF">SAMN05444352_12730</name>
</gene>
<dbReference type="GO" id="GO:0046872">
    <property type="term" value="F:metal ion binding"/>
    <property type="evidence" value="ECO:0007669"/>
    <property type="project" value="UniProtKB-KW"/>
</dbReference>
<dbReference type="STRING" id="1215104.GCA_000730585_01723"/>
<dbReference type="Gene3D" id="3.20.20.70">
    <property type="entry name" value="Aldolase class I"/>
    <property type="match status" value="1"/>
</dbReference>
<protein>
    <submittedName>
        <fullName evidence="7">Radical SAM superfamily protein</fullName>
    </submittedName>
</protein>
<organism evidence="7 8">
    <name type="scientific">Pseudomonas japonica</name>
    <dbReference type="NCBI Taxonomy" id="256466"/>
    <lineage>
        <taxon>Bacteria</taxon>
        <taxon>Pseudomonadati</taxon>
        <taxon>Pseudomonadota</taxon>
        <taxon>Gammaproteobacteria</taxon>
        <taxon>Pseudomonadales</taxon>
        <taxon>Pseudomonadaceae</taxon>
        <taxon>Pseudomonas</taxon>
    </lineage>
</organism>
<sequence>MKINVHHMELSHVNGPGLRLTLWVQGCALNCKGCFNQQTHARETSQLKSVDELAQKINALDIAGVTLSGGEPLDQAPALEQLIRAVDGDKNWILYTGYTPKEIFQNDAMIRVVKAVDLTLAGRYRHNAEHPYQHKQIIKTSDRVDVDFFRTRRVVEFVVSNSGVTKTGLPVHR</sequence>
<name>A0A239KK41_9PSED</name>
<dbReference type="SFLD" id="SFLDS00029">
    <property type="entry name" value="Radical_SAM"/>
    <property type="match status" value="1"/>
</dbReference>
<evidence type="ECO:0000256" key="1">
    <source>
        <dbReference type="ARBA" id="ARBA00001966"/>
    </source>
</evidence>
<evidence type="ECO:0000256" key="5">
    <source>
        <dbReference type="ARBA" id="ARBA00023004"/>
    </source>
</evidence>
<reference evidence="8" key="1">
    <citation type="submission" date="2017-06" db="EMBL/GenBank/DDBJ databases">
        <authorList>
            <person name="Varghese N."/>
            <person name="Submissions S."/>
        </authorList>
    </citation>
    <scope>NUCLEOTIDE SEQUENCE [LARGE SCALE GENOMIC DNA]</scope>
    <source>
        <strain evidence="8">DSM 22348</strain>
    </source>
</reference>
<dbReference type="Proteomes" id="UP000198407">
    <property type="component" value="Unassembled WGS sequence"/>
</dbReference>
<dbReference type="EMBL" id="FZOL01000027">
    <property type="protein sequence ID" value="SNT18062.1"/>
    <property type="molecule type" value="Genomic_DNA"/>
</dbReference>
<dbReference type="InterPro" id="IPR058240">
    <property type="entry name" value="rSAM_sf"/>
</dbReference>